<dbReference type="FunFam" id="3.40.50.300:FF:000957">
    <property type="entry name" value="ATP-dependent RNA helicase SUV3L, mitochondrial"/>
    <property type="match status" value="1"/>
</dbReference>
<evidence type="ECO:0000259" key="11">
    <source>
        <dbReference type="PROSITE" id="PS51194"/>
    </source>
</evidence>
<proteinExistence type="predicted"/>
<feature type="domain" description="Helicase C-terminal" evidence="11">
    <location>
        <begin position="399"/>
        <end position="588"/>
    </location>
</feature>
<keyword evidence="7" id="KW-0809">Transit peptide</keyword>
<dbReference type="Pfam" id="PF00271">
    <property type="entry name" value="Helicase_C"/>
    <property type="match status" value="1"/>
</dbReference>
<dbReference type="InterPro" id="IPR050699">
    <property type="entry name" value="RNA-DNA_Helicase"/>
</dbReference>
<dbReference type="Gene3D" id="1.20.58.1080">
    <property type="match status" value="1"/>
</dbReference>
<dbReference type="EC" id="3.6.4.13" evidence="2"/>
<evidence type="ECO:0000256" key="10">
    <source>
        <dbReference type="SAM" id="MobiDB-lite"/>
    </source>
</evidence>
<dbReference type="GO" id="GO:0016787">
    <property type="term" value="F:hydrolase activity"/>
    <property type="evidence" value="ECO:0007669"/>
    <property type="project" value="UniProtKB-KW"/>
</dbReference>
<evidence type="ECO:0000256" key="5">
    <source>
        <dbReference type="ARBA" id="ARBA00022806"/>
    </source>
</evidence>
<dbReference type="PROSITE" id="PS51194">
    <property type="entry name" value="HELICASE_CTER"/>
    <property type="match status" value="1"/>
</dbReference>
<dbReference type="GO" id="GO:0000965">
    <property type="term" value="P:mitochondrial RNA 3'-end processing"/>
    <property type="evidence" value="ECO:0007669"/>
    <property type="project" value="TreeGrafter"/>
</dbReference>
<reference evidence="12" key="1">
    <citation type="submission" date="2021-01" db="EMBL/GenBank/DDBJ databases">
        <authorList>
            <person name="Kaushik A."/>
        </authorList>
    </citation>
    <scope>NUCLEOTIDE SEQUENCE</scope>
    <source>
        <strain evidence="12">AG1-1C</strain>
    </source>
</reference>
<evidence type="ECO:0000256" key="1">
    <source>
        <dbReference type="ARBA" id="ARBA00004173"/>
    </source>
</evidence>
<dbReference type="PANTHER" id="PTHR12131:SF1">
    <property type="entry name" value="ATP-DEPENDENT RNA HELICASE SUPV3L1, MITOCHONDRIAL-RELATED"/>
    <property type="match status" value="1"/>
</dbReference>
<dbReference type="Pfam" id="PF12513">
    <property type="entry name" value="SUV3_C"/>
    <property type="match status" value="1"/>
</dbReference>
<keyword evidence="6" id="KW-0067">ATP-binding</keyword>
<keyword evidence="5" id="KW-0347">Helicase</keyword>
<evidence type="ECO:0000256" key="9">
    <source>
        <dbReference type="ARBA" id="ARBA00047984"/>
    </source>
</evidence>
<dbReference type="GO" id="GO:0003724">
    <property type="term" value="F:RNA helicase activity"/>
    <property type="evidence" value="ECO:0007669"/>
    <property type="project" value="UniProtKB-EC"/>
</dbReference>
<sequence>MIPRRLGILTVRALSNSKRSLHTSAVLLRIGSKRPPARLSTRPAPPPRGRPAPKKALPLAKPGKPHSAKQVRAGLIRDVEAWCLRLAPSYITSLGIPRQLAKEWLKLFPLVVKDELEALGEQGSDSSPEAYKWNLESIATDMLDDAQFGTSRAYMTRFIDFALAQLSQQPPTPEIEKLSASLEALQKATDLRHMIEWYPLARSIRRKIIMHVGPTNSGKTYNALQALAGAESGVYAGPLRLLAHEVWTRINKGSIAPKSDTVDLDDAAPNLVVTEGPDSVRPVTPAPPKVYAGRPCNLITGEDQRIVSPNATTVSCTVEMLPKHLIWSVGVVDEIQMLADPHRGGAWTSAVLGLAAKELHLCGEDTVVDLVRELCRMTGDELVVNRYERLTPLEVAPHSLEGKLKNVERGDCVVTFSRSDIFMTKRNIEKETGLRCAVVYGRLPPEVRSEQAQLFNDEESGYDVIVASDSVGMGLNLKIKRVVFLRTDKWNGKQDTPLSIPLIKQIAGRAGRFGLIKSKDANSDSTRGHPSSMDAAQVASIVASQPPGLVTALRDDSLERVKEALSTLNPKVNHARVDIANPNTEALAQALPAGTGITDLLETMRLLARLPPNTKLGLPNLEQRASLPSKSHVFNFDSHRPDDVSADIDLLTRYLPISERLILAQAPVRWRDPVARKAGLAFIRAYEGKMHVNIRKELSGLGLVEALDDVQELKAKWKRQQKYTNKRKLPENYKSTILEEDDLARLDSTTLSNLEALHSTLVLYMWLSFRLPLGFYQAPEAQAMKAEVERGIEWCLEMIRAGKRKHIERVMEDEDGEEDGVAKKIEYLTKDAVQRWRREGMTSAAWSNLLENARRAGEAP</sequence>
<dbReference type="SMART" id="SM00490">
    <property type="entry name" value="HELICc"/>
    <property type="match status" value="1"/>
</dbReference>
<evidence type="ECO:0000256" key="6">
    <source>
        <dbReference type="ARBA" id="ARBA00022840"/>
    </source>
</evidence>
<dbReference type="Gene3D" id="3.40.50.300">
    <property type="entry name" value="P-loop containing nucleotide triphosphate hydrolases"/>
    <property type="match status" value="2"/>
</dbReference>
<comment type="caution">
    <text evidence="12">The sequence shown here is derived from an EMBL/GenBank/DDBJ whole genome shotgun (WGS) entry which is preliminary data.</text>
</comment>
<evidence type="ECO:0000256" key="7">
    <source>
        <dbReference type="ARBA" id="ARBA00022946"/>
    </source>
</evidence>
<comment type="subcellular location">
    <subcellularLocation>
        <location evidence="1">Mitochondrion</location>
    </subcellularLocation>
</comment>
<dbReference type="CDD" id="cd17913">
    <property type="entry name" value="DEXQc_Suv3"/>
    <property type="match status" value="1"/>
</dbReference>
<dbReference type="SUPFAM" id="SSF52540">
    <property type="entry name" value="P-loop containing nucleoside triphosphate hydrolases"/>
    <property type="match status" value="1"/>
</dbReference>
<dbReference type="PANTHER" id="PTHR12131">
    <property type="entry name" value="ATP-DEPENDENT RNA AND DNA HELICASE"/>
    <property type="match status" value="1"/>
</dbReference>
<dbReference type="InterPro" id="IPR055206">
    <property type="entry name" value="DEXQc_SUV3"/>
</dbReference>
<evidence type="ECO:0000313" key="12">
    <source>
        <dbReference type="EMBL" id="CAE6434530.1"/>
    </source>
</evidence>
<feature type="region of interest" description="Disordered" evidence="10">
    <location>
        <begin position="35"/>
        <end position="66"/>
    </location>
</feature>
<evidence type="ECO:0000256" key="4">
    <source>
        <dbReference type="ARBA" id="ARBA00022801"/>
    </source>
</evidence>
<dbReference type="CDD" id="cd18805">
    <property type="entry name" value="SF2_C_suv3"/>
    <property type="match status" value="1"/>
</dbReference>
<gene>
    <name evidence="12" type="ORF">RDB_LOCUS113028</name>
</gene>
<dbReference type="GO" id="GO:0045025">
    <property type="term" value="C:mitochondrial degradosome"/>
    <property type="evidence" value="ECO:0007669"/>
    <property type="project" value="TreeGrafter"/>
</dbReference>
<keyword evidence="3" id="KW-0547">Nucleotide-binding</keyword>
<evidence type="ECO:0000313" key="13">
    <source>
        <dbReference type="Proteomes" id="UP000663846"/>
    </source>
</evidence>
<evidence type="ECO:0000256" key="2">
    <source>
        <dbReference type="ARBA" id="ARBA00012552"/>
    </source>
</evidence>
<dbReference type="InterPro" id="IPR044774">
    <property type="entry name" value="Suv3_DEXQc"/>
</dbReference>
<dbReference type="Proteomes" id="UP000663846">
    <property type="component" value="Unassembled WGS sequence"/>
</dbReference>
<dbReference type="AlphaFoldDB" id="A0A8H3ASG9"/>
<comment type="catalytic activity">
    <reaction evidence="9">
        <text>ATP + H2O = ADP + phosphate + H(+)</text>
        <dbReference type="Rhea" id="RHEA:13065"/>
        <dbReference type="ChEBI" id="CHEBI:15377"/>
        <dbReference type="ChEBI" id="CHEBI:15378"/>
        <dbReference type="ChEBI" id="CHEBI:30616"/>
        <dbReference type="ChEBI" id="CHEBI:43474"/>
        <dbReference type="ChEBI" id="CHEBI:456216"/>
        <dbReference type="EC" id="3.6.4.13"/>
    </reaction>
</comment>
<dbReference type="InterPro" id="IPR001650">
    <property type="entry name" value="Helicase_C-like"/>
</dbReference>
<dbReference type="InterPro" id="IPR027417">
    <property type="entry name" value="P-loop_NTPase"/>
</dbReference>
<dbReference type="GO" id="GO:0005524">
    <property type="term" value="F:ATP binding"/>
    <property type="evidence" value="ECO:0007669"/>
    <property type="project" value="UniProtKB-KW"/>
</dbReference>
<accession>A0A8H3ASG9</accession>
<name>A0A8H3ASG9_9AGAM</name>
<dbReference type="InterPro" id="IPR022192">
    <property type="entry name" value="SUV3_C"/>
</dbReference>
<keyword evidence="8" id="KW-0496">Mitochondrion</keyword>
<organism evidence="12 13">
    <name type="scientific">Rhizoctonia solani</name>
    <dbReference type="NCBI Taxonomy" id="456999"/>
    <lineage>
        <taxon>Eukaryota</taxon>
        <taxon>Fungi</taxon>
        <taxon>Dikarya</taxon>
        <taxon>Basidiomycota</taxon>
        <taxon>Agaricomycotina</taxon>
        <taxon>Agaricomycetes</taxon>
        <taxon>Cantharellales</taxon>
        <taxon>Ceratobasidiaceae</taxon>
        <taxon>Rhizoctonia</taxon>
    </lineage>
</organism>
<dbReference type="Pfam" id="PF22527">
    <property type="entry name" value="DEXQc_Suv3"/>
    <property type="match status" value="2"/>
</dbReference>
<keyword evidence="4" id="KW-0378">Hydrolase</keyword>
<protein>
    <recommendedName>
        <fullName evidence="2">RNA helicase</fullName>
        <ecNumber evidence="2">3.6.4.13</ecNumber>
    </recommendedName>
</protein>
<dbReference type="EMBL" id="CAJMWS010000329">
    <property type="protein sequence ID" value="CAE6434530.1"/>
    <property type="molecule type" value="Genomic_DNA"/>
</dbReference>
<evidence type="ECO:0000256" key="8">
    <source>
        <dbReference type="ARBA" id="ARBA00023128"/>
    </source>
</evidence>
<evidence type="ECO:0000256" key="3">
    <source>
        <dbReference type="ARBA" id="ARBA00022741"/>
    </source>
</evidence>